<reference evidence="2" key="1">
    <citation type="submission" date="2018-02" db="EMBL/GenBank/DDBJ databases">
        <title>Rhizophora mucronata_Transcriptome.</title>
        <authorList>
            <person name="Meera S.P."/>
            <person name="Sreeshan A."/>
            <person name="Augustine A."/>
        </authorList>
    </citation>
    <scope>NUCLEOTIDE SEQUENCE</scope>
    <source>
        <tissue evidence="2">Leaf</tissue>
    </source>
</reference>
<protein>
    <submittedName>
        <fullName evidence="2">Uncharacterized protein</fullName>
    </submittedName>
</protein>
<dbReference type="EMBL" id="GGEC01090996">
    <property type="protein sequence ID" value="MBX71480.1"/>
    <property type="molecule type" value="Transcribed_RNA"/>
</dbReference>
<name>A0A2P2QWU2_RHIMU</name>
<accession>A0A2P2QWU2</accession>
<organism evidence="2">
    <name type="scientific">Rhizophora mucronata</name>
    <name type="common">Asiatic mangrove</name>
    <dbReference type="NCBI Taxonomy" id="61149"/>
    <lineage>
        <taxon>Eukaryota</taxon>
        <taxon>Viridiplantae</taxon>
        <taxon>Streptophyta</taxon>
        <taxon>Embryophyta</taxon>
        <taxon>Tracheophyta</taxon>
        <taxon>Spermatophyta</taxon>
        <taxon>Magnoliopsida</taxon>
        <taxon>eudicotyledons</taxon>
        <taxon>Gunneridae</taxon>
        <taxon>Pentapetalae</taxon>
        <taxon>rosids</taxon>
        <taxon>fabids</taxon>
        <taxon>Malpighiales</taxon>
        <taxon>Rhizophoraceae</taxon>
        <taxon>Rhizophora</taxon>
    </lineage>
</organism>
<evidence type="ECO:0000313" key="2">
    <source>
        <dbReference type="EMBL" id="MBX71480.1"/>
    </source>
</evidence>
<dbReference type="AlphaFoldDB" id="A0A2P2QWU2"/>
<proteinExistence type="predicted"/>
<feature type="region of interest" description="Disordered" evidence="1">
    <location>
        <begin position="1"/>
        <end position="20"/>
    </location>
</feature>
<evidence type="ECO:0000256" key="1">
    <source>
        <dbReference type="SAM" id="MobiDB-lite"/>
    </source>
</evidence>
<sequence>MWPMSSRHTLRDAGPAAAPHTILVEAQRKKKEAASWESKDWRRGLGEWRVESGGEKRGLCWQNNGLGL</sequence>